<evidence type="ECO:0000313" key="2">
    <source>
        <dbReference type="EMBL" id="ETO62123.1"/>
    </source>
</evidence>
<dbReference type="PANTHER" id="PTHR24361">
    <property type="entry name" value="MITOGEN-ACTIVATED KINASE KINASE KINASE"/>
    <property type="match status" value="1"/>
</dbReference>
<evidence type="ECO:0000259" key="1">
    <source>
        <dbReference type="PROSITE" id="PS50011"/>
    </source>
</evidence>
<dbReference type="SMART" id="SM00220">
    <property type="entry name" value="S_TKc"/>
    <property type="match status" value="1"/>
</dbReference>
<reference evidence="2 3" key="1">
    <citation type="submission" date="2013-11" db="EMBL/GenBank/DDBJ databases">
        <title>The Genome Sequence of Phytophthora parasitica P1976.</title>
        <authorList>
            <consortium name="The Broad Institute Genomics Platform"/>
            <person name="Russ C."/>
            <person name="Tyler B."/>
            <person name="Panabieres F."/>
            <person name="Shan W."/>
            <person name="Tripathy S."/>
            <person name="Grunwald N."/>
            <person name="Machado M."/>
            <person name="Johnson C.S."/>
            <person name="Walker B."/>
            <person name="Young S."/>
            <person name="Zeng Q."/>
            <person name="Gargeya S."/>
            <person name="Fitzgerald M."/>
            <person name="Haas B."/>
            <person name="Abouelleil A."/>
            <person name="Allen A.W."/>
            <person name="Alvarado L."/>
            <person name="Arachchi H.M."/>
            <person name="Berlin A.M."/>
            <person name="Chapman S.B."/>
            <person name="Gainer-Dewar J."/>
            <person name="Goldberg J."/>
            <person name="Griggs A."/>
            <person name="Gujja S."/>
            <person name="Hansen M."/>
            <person name="Howarth C."/>
            <person name="Imamovic A."/>
            <person name="Ireland A."/>
            <person name="Larimer J."/>
            <person name="McCowan C."/>
            <person name="Murphy C."/>
            <person name="Pearson M."/>
            <person name="Poon T.W."/>
            <person name="Priest M."/>
            <person name="Roberts A."/>
            <person name="Saif S."/>
            <person name="Shea T."/>
            <person name="Sisk P."/>
            <person name="Sykes S."/>
            <person name="Wortman J."/>
            <person name="Nusbaum C."/>
            <person name="Birren B."/>
        </authorList>
    </citation>
    <scope>NUCLEOTIDE SEQUENCE [LARGE SCALE GENOMIC DNA]</scope>
    <source>
        <strain evidence="2 3">P1976</strain>
    </source>
</reference>
<dbReference type="PROSITE" id="PS50011">
    <property type="entry name" value="PROTEIN_KINASE_DOM"/>
    <property type="match status" value="1"/>
</dbReference>
<dbReference type="Gene3D" id="1.10.510.10">
    <property type="entry name" value="Transferase(Phosphotransferase) domain 1"/>
    <property type="match status" value="1"/>
</dbReference>
<dbReference type="AlphaFoldDB" id="A0A080Z662"/>
<accession>A0A080Z662</accession>
<dbReference type="GO" id="GO:0005524">
    <property type="term" value="F:ATP binding"/>
    <property type="evidence" value="ECO:0007669"/>
    <property type="project" value="InterPro"/>
</dbReference>
<dbReference type="Proteomes" id="UP000028582">
    <property type="component" value="Unassembled WGS sequence"/>
</dbReference>
<dbReference type="InterPro" id="IPR000719">
    <property type="entry name" value="Prot_kinase_dom"/>
</dbReference>
<dbReference type="GO" id="GO:0004674">
    <property type="term" value="F:protein serine/threonine kinase activity"/>
    <property type="evidence" value="ECO:0007669"/>
    <property type="project" value="UniProtKB-KW"/>
</dbReference>
<keyword evidence="2" id="KW-0808">Transferase</keyword>
<dbReference type="GO" id="GO:0005737">
    <property type="term" value="C:cytoplasm"/>
    <property type="evidence" value="ECO:0007669"/>
    <property type="project" value="TreeGrafter"/>
</dbReference>
<dbReference type="Pfam" id="PF00069">
    <property type="entry name" value="Pkinase"/>
    <property type="match status" value="1"/>
</dbReference>
<organism evidence="2 3">
    <name type="scientific">Phytophthora nicotianae P1976</name>
    <dbReference type="NCBI Taxonomy" id="1317066"/>
    <lineage>
        <taxon>Eukaryota</taxon>
        <taxon>Sar</taxon>
        <taxon>Stramenopiles</taxon>
        <taxon>Oomycota</taxon>
        <taxon>Peronosporomycetes</taxon>
        <taxon>Peronosporales</taxon>
        <taxon>Peronosporaceae</taxon>
        <taxon>Phytophthora</taxon>
    </lineage>
</organism>
<proteinExistence type="predicted"/>
<sequence length="485" mass="54286">MLSRVPPRDHQSTKNCVQCPDCPVAVVYKGKDQYCRRSVGGRGSVSSIVSSSAGSITGHVDTSGESEAQHIHRAYDELPILRAQYVARGVRVLFGSRWRLNRFQQRTIVLRTGPKPTLAVYVEDNTEASFDLSASEARPEATYELALSTNCEFTTSGGPKHDKRGKASAATGIELSSAESPAFRLRIRFATTADANIWCSIVREALEHALWSRDVQAVKQERKRSRRRNIRVVQHVISSQRFVVKVLAVNCDERDCHELQILRSLYSSRAARDVRLVAGYRIVETTEEILLIMPHYPGSTLLQLLRQRRRQNDGKLSEEEGWRLLARMTELLQAVHRSGIIHCDLNLENVLVSHDLSQVWLIDFGGAYNLLDAHHYQQMTGTPGFVAPERVKDALLPPTPKTDVFGLGIALFQALTGQHPYDGAAREKRPLQLLDSLSLDWTQPEKIMTEHSISPELRDKVAEMLKADPQARVSLDSVAAVECPN</sequence>
<dbReference type="SUPFAM" id="SSF56112">
    <property type="entry name" value="Protein kinase-like (PK-like)"/>
    <property type="match status" value="1"/>
</dbReference>
<comment type="caution">
    <text evidence="2">The sequence shown here is derived from an EMBL/GenBank/DDBJ whole genome shotgun (WGS) entry which is preliminary data.</text>
</comment>
<dbReference type="InterPro" id="IPR053235">
    <property type="entry name" value="Ser_Thr_kinase"/>
</dbReference>
<dbReference type="InterPro" id="IPR011009">
    <property type="entry name" value="Kinase-like_dom_sf"/>
</dbReference>
<name>A0A080Z662_PHYNI</name>
<feature type="domain" description="Protein kinase" evidence="1">
    <location>
        <begin position="204"/>
        <end position="485"/>
    </location>
</feature>
<dbReference type="EMBL" id="ANJA01003665">
    <property type="protein sequence ID" value="ETO62123.1"/>
    <property type="molecule type" value="Genomic_DNA"/>
</dbReference>
<evidence type="ECO:0000313" key="3">
    <source>
        <dbReference type="Proteomes" id="UP000028582"/>
    </source>
</evidence>
<gene>
    <name evidence="2" type="ORF">F444_19946</name>
</gene>
<protein>
    <submittedName>
        <fullName evidence="2">Serine/threonine protein kinase</fullName>
    </submittedName>
</protein>
<keyword evidence="2" id="KW-0723">Serine/threonine-protein kinase</keyword>
<keyword evidence="2" id="KW-0418">Kinase</keyword>
<dbReference type="OrthoDB" id="4062651at2759"/>